<dbReference type="Pfam" id="PF00106">
    <property type="entry name" value="adh_short"/>
    <property type="match status" value="1"/>
</dbReference>
<dbReference type="InterPro" id="IPR002347">
    <property type="entry name" value="SDR_fam"/>
</dbReference>
<keyword evidence="2 3" id="KW-0560">Oxidoreductase</keyword>
<dbReference type="PANTHER" id="PTHR44196">
    <property type="entry name" value="DEHYDROGENASE/REDUCTASE SDR FAMILY MEMBER 7B"/>
    <property type="match status" value="1"/>
</dbReference>
<dbReference type="EMBL" id="MLJW01000006">
    <property type="protein sequence ID" value="OIR16863.1"/>
    <property type="molecule type" value="Genomic_DNA"/>
</dbReference>
<dbReference type="InterPro" id="IPR020904">
    <property type="entry name" value="Sc_DH/Rdtase_CS"/>
</dbReference>
<evidence type="ECO:0000256" key="2">
    <source>
        <dbReference type="ARBA" id="ARBA00023002"/>
    </source>
</evidence>
<dbReference type="EC" id="1.1.1.100" evidence="3"/>
<dbReference type="GO" id="GO:0004316">
    <property type="term" value="F:3-oxoacyl-[acyl-carrier-protein] reductase (NADPH) activity"/>
    <property type="evidence" value="ECO:0007669"/>
    <property type="project" value="UniProtKB-EC"/>
</dbReference>
<name>A0A1J5T7L4_9ZZZZ</name>
<organism evidence="3">
    <name type="scientific">mine drainage metagenome</name>
    <dbReference type="NCBI Taxonomy" id="410659"/>
    <lineage>
        <taxon>unclassified sequences</taxon>
        <taxon>metagenomes</taxon>
        <taxon>ecological metagenomes</taxon>
    </lineage>
</organism>
<dbReference type="NCBIfam" id="NF005437">
    <property type="entry name" value="PRK07024.1"/>
    <property type="match status" value="1"/>
</dbReference>
<evidence type="ECO:0000256" key="1">
    <source>
        <dbReference type="ARBA" id="ARBA00006484"/>
    </source>
</evidence>
<dbReference type="PANTHER" id="PTHR44196:SF3">
    <property type="entry name" value="SHORT CHAIN DEHYDROGENASE FAMILY PROTEIN"/>
    <property type="match status" value="1"/>
</dbReference>
<dbReference type="AlphaFoldDB" id="A0A1J5T7L4"/>
<accession>A0A1J5T7L4</accession>
<dbReference type="PRINTS" id="PR00080">
    <property type="entry name" value="SDRFAMILY"/>
</dbReference>
<dbReference type="SUPFAM" id="SSF51735">
    <property type="entry name" value="NAD(P)-binding Rossmann-fold domains"/>
    <property type="match status" value="1"/>
</dbReference>
<proteinExistence type="inferred from homology"/>
<evidence type="ECO:0000313" key="3">
    <source>
        <dbReference type="EMBL" id="OIR16863.1"/>
    </source>
</evidence>
<reference evidence="3" key="1">
    <citation type="submission" date="2016-10" db="EMBL/GenBank/DDBJ databases">
        <title>Sequence of Gallionella enrichment culture.</title>
        <authorList>
            <person name="Poehlein A."/>
            <person name="Muehling M."/>
            <person name="Daniel R."/>
        </authorList>
    </citation>
    <scope>NUCLEOTIDE SEQUENCE</scope>
</reference>
<dbReference type="PROSITE" id="PS00061">
    <property type="entry name" value="ADH_SHORT"/>
    <property type="match status" value="1"/>
</dbReference>
<dbReference type="PRINTS" id="PR00081">
    <property type="entry name" value="GDHRDH"/>
</dbReference>
<comment type="similarity">
    <text evidence="1">Belongs to the short-chain dehydrogenases/reductases (SDR) family.</text>
</comment>
<dbReference type="InterPro" id="IPR036291">
    <property type="entry name" value="NAD(P)-bd_dom_sf"/>
</dbReference>
<sequence length="253" mass="27279">MLKVVISGASSGIGQALARHYLERGATVAAFARRSELLQALAAEFPGKVHDYALDVRDAAAIQAAARDFMAHVGIPDIVIANAGVSRGTLTEYVEDEDVFQDIMDINVLGMVKTFQPFLAAMRQARNGTLVGIASVAGLRGLPGSGAYSASKAAAITYLESLRVELYGSGVTVVTISPGYIRTPMTDINTYPMPFILEADDAARRMARVIERGTSFAIVPWRMALAGWLLKRLPNWLYDLAFSKAPHKSRHPG</sequence>
<comment type="caution">
    <text evidence="3">The sequence shown here is derived from an EMBL/GenBank/DDBJ whole genome shotgun (WGS) entry which is preliminary data.</text>
</comment>
<dbReference type="Gene3D" id="3.40.50.720">
    <property type="entry name" value="NAD(P)-binding Rossmann-like Domain"/>
    <property type="match status" value="1"/>
</dbReference>
<dbReference type="GO" id="GO:0016020">
    <property type="term" value="C:membrane"/>
    <property type="evidence" value="ECO:0007669"/>
    <property type="project" value="TreeGrafter"/>
</dbReference>
<protein>
    <submittedName>
        <fullName evidence="3">3-oxoacyl-[acyl-carrier-protein] reductase FabG</fullName>
        <ecNumber evidence="3">1.1.1.100</ecNumber>
    </submittedName>
</protein>
<gene>
    <name evidence="3" type="primary">fabG_5</name>
    <name evidence="3" type="ORF">GALL_26840</name>
</gene>